<dbReference type="RefSeq" id="WP_253655458.1">
    <property type="nucleotide sequence ID" value="NZ_BAAAOE010000001.1"/>
</dbReference>
<comment type="caution">
    <text evidence="2">The sequence shown here is derived from an EMBL/GenBank/DDBJ whole genome shotgun (WGS) entry which is preliminary data.</text>
</comment>
<feature type="transmembrane region" description="Helical" evidence="1">
    <location>
        <begin position="217"/>
        <end position="241"/>
    </location>
</feature>
<feature type="transmembrane region" description="Helical" evidence="1">
    <location>
        <begin position="12"/>
        <end position="35"/>
    </location>
</feature>
<dbReference type="Proteomes" id="UP001205740">
    <property type="component" value="Unassembled WGS sequence"/>
</dbReference>
<sequence>MANRRETALDAVRGLCIASMVIGHLCIGSPLWMLVHIVPGVDGASGFVLLAGVVLGMVSSRRARRSVVEAERRVGRRLILLYVAHIALAGAAVVAGILAPRESLPDLEAYSASRIAGWLLTLQINPENIDILSLYVIIMALTMLWVPLLARGWWHVVVASSIALYVTSLATEWGRLPDQPNPETYFAWASWQALYCSGLLVGWHWERIAPALRSRRARVVAWVTFVVLLLAHTGALVAGIVDPVFGKSYCAPGRIVMAWAAFTLLYHLARRLERTRPRLVAPVATIGSRSLACFVTLCAIGIALPYAIGTDQTTVVAQIVAVAVVIAMWPVARIRGVLGRHLTRARTSTVHRVLPSRDRTPTG</sequence>
<gene>
    <name evidence="2" type="ORF">LX12_003087</name>
</gene>
<keyword evidence="1" id="KW-0472">Membrane</keyword>
<name>A0ABT1H7W0_9NOCA</name>
<feature type="transmembrane region" description="Helical" evidence="1">
    <location>
        <begin position="153"/>
        <end position="173"/>
    </location>
</feature>
<feature type="transmembrane region" description="Helical" evidence="1">
    <location>
        <begin position="290"/>
        <end position="309"/>
    </location>
</feature>
<evidence type="ECO:0000256" key="1">
    <source>
        <dbReference type="SAM" id="Phobius"/>
    </source>
</evidence>
<feature type="transmembrane region" description="Helical" evidence="1">
    <location>
        <begin position="41"/>
        <end position="58"/>
    </location>
</feature>
<evidence type="ECO:0008006" key="4">
    <source>
        <dbReference type="Google" id="ProtNLM"/>
    </source>
</evidence>
<accession>A0ABT1H7W0</accession>
<dbReference type="InterPro" id="IPR014550">
    <property type="entry name" value="UCP028704_OpgC"/>
</dbReference>
<evidence type="ECO:0000313" key="2">
    <source>
        <dbReference type="EMBL" id="MCP2161888.1"/>
    </source>
</evidence>
<feature type="transmembrane region" description="Helical" evidence="1">
    <location>
        <begin position="79"/>
        <end position="99"/>
    </location>
</feature>
<evidence type="ECO:0000313" key="3">
    <source>
        <dbReference type="Proteomes" id="UP001205740"/>
    </source>
</evidence>
<feature type="transmembrane region" description="Helical" evidence="1">
    <location>
        <begin position="315"/>
        <end position="332"/>
    </location>
</feature>
<feature type="transmembrane region" description="Helical" evidence="1">
    <location>
        <begin position="185"/>
        <end position="205"/>
    </location>
</feature>
<dbReference type="EMBL" id="JAMTCG010000005">
    <property type="protein sequence ID" value="MCP2161888.1"/>
    <property type="molecule type" value="Genomic_DNA"/>
</dbReference>
<reference evidence="2 3" key="1">
    <citation type="submission" date="2022-06" db="EMBL/GenBank/DDBJ databases">
        <title>Genomic Encyclopedia of Archaeal and Bacterial Type Strains, Phase II (KMG-II): from individual species to whole genera.</title>
        <authorList>
            <person name="Goeker M."/>
        </authorList>
    </citation>
    <scope>NUCLEOTIDE SEQUENCE [LARGE SCALE GENOMIC DNA]</scope>
    <source>
        <strain evidence="2 3">DSM 45037</strain>
    </source>
</reference>
<keyword evidence="3" id="KW-1185">Reference proteome</keyword>
<proteinExistence type="predicted"/>
<feature type="transmembrane region" description="Helical" evidence="1">
    <location>
        <begin position="253"/>
        <end position="269"/>
    </location>
</feature>
<dbReference type="PANTHER" id="PTHR38592">
    <property type="entry name" value="BLL4819 PROTEIN"/>
    <property type="match status" value="1"/>
</dbReference>
<dbReference type="Pfam" id="PF10129">
    <property type="entry name" value="OpgC_C"/>
    <property type="match status" value="1"/>
</dbReference>
<dbReference type="PANTHER" id="PTHR38592:SF3">
    <property type="entry name" value="BLL4819 PROTEIN"/>
    <property type="match status" value="1"/>
</dbReference>
<organism evidence="2 3">
    <name type="scientific">Williamsia serinedens</name>
    <dbReference type="NCBI Taxonomy" id="391736"/>
    <lineage>
        <taxon>Bacteria</taxon>
        <taxon>Bacillati</taxon>
        <taxon>Actinomycetota</taxon>
        <taxon>Actinomycetes</taxon>
        <taxon>Mycobacteriales</taxon>
        <taxon>Nocardiaceae</taxon>
        <taxon>Williamsia</taxon>
    </lineage>
</organism>
<keyword evidence="1" id="KW-0812">Transmembrane</keyword>
<keyword evidence="1" id="KW-1133">Transmembrane helix</keyword>
<protein>
    <recommendedName>
        <fullName evidence="4">Acyltransferase</fullName>
    </recommendedName>
</protein>
<feature type="transmembrane region" description="Helical" evidence="1">
    <location>
        <begin position="129"/>
        <end position="146"/>
    </location>
</feature>